<dbReference type="InterPro" id="IPR036760">
    <property type="entry name" value="SspB-like_sf"/>
</dbReference>
<dbReference type="PANTHER" id="PTHR37486">
    <property type="entry name" value="STRINGENT STARVATION PROTEIN B"/>
    <property type="match status" value="1"/>
</dbReference>
<dbReference type="PIRSF" id="PIRSF005276">
    <property type="entry name" value="SspB"/>
    <property type="match status" value="1"/>
</dbReference>
<evidence type="ECO:0000313" key="3">
    <source>
        <dbReference type="Proteomes" id="UP000225821"/>
    </source>
</evidence>
<feature type="region of interest" description="Disordered" evidence="1">
    <location>
        <begin position="104"/>
        <end position="128"/>
    </location>
</feature>
<dbReference type="NCBIfam" id="NF008769">
    <property type="entry name" value="PRK11798.2-5"/>
    <property type="match status" value="1"/>
</dbReference>
<keyword evidence="3" id="KW-1185">Reference proteome</keyword>
<dbReference type="Proteomes" id="UP000225821">
    <property type="component" value="Segment"/>
</dbReference>
<accession>A0A1S5R3H3</accession>
<dbReference type="SUPFAM" id="SSF101738">
    <property type="entry name" value="SspB-like"/>
    <property type="match status" value="1"/>
</dbReference>
<gene>
    <name evidence="2" type="ORF">pf16_18</name>
</gene>
<sequence>MNTSRPYLIRAMFEWINDNDCTPHILVDANYKGVVVPRDFVADGQIVLNISPRAVRNLILTNDVVRFTAAFNGVMQDIYIPVMAVMGIYARENGQGMMFVVEVSDDPEPTPEAAPAPARKKPTLRVVK</sequence>
<protein>
    <recommendedName>
        <fullName evidence="4">ClpXP protease specificity-enhancing factor</fullName>
    </recommendedName>
</protein>
<name>A0A1S5R3H3_9CAUD</name>
<feature type="compositionally biased region" description="Basic residues" evidence="1">
    <location>
        <begin position="118"/>
        <end position="128"/>
    </location>
</feature>
<dbReference type="PANTHER" id="PTHR37486:SF1">
    <property type="entry name" value="STRINGENT STARVATION PROTEIN B"/>
    <property type="match status" value="1"/>
</dbReference>
<dbReference type="EMBL" id="KU873925">
    <property type="protein sequence ID" value="AND74941.1"/>
    <property type="molecule type" value="Genomic_DNA"/>
</dbReference>
<organism evidence="2 3">
    <name type="scientific">Pseudomonas phage pf16</name>
    <dbReference type="NCBI Taxonomy" id="1815630"/>
    <lineage>
        <taxon>Viruses</taxon>
        <taxon>Duplodnaviria</taxon>
        <taxon>Heunggongvirae</taxon>
        <taxon>Uroviricota</taxon>
        <taxon>Caudoviricetes</taxon>
        <taxon>Chakrabartyvirus</taxon>
        <taxon>Chakrabartyvirus pf16</taxon>
    </lineage>
</organism>
<evidence type="ECO:0000313" key="2">
    <source>
        <dbReference type="EMBL" id="AND74941.1"/>
    </source>
</evidence>
<dbReference type="Gene3D" id="2.30.30.220">
    <property type="entry name" value="SspB-like"/>
    <property type="match status" value="1"/>
</dbReference>
<reference evidence="2 3" key="1">
    <citation type="submission" date="2016-03" db="EMBL/GenBank/DDBJ databases">
        <title>Characterisation of pf16 and phiPMW: Two novel phages infecting Pseudomonas putida PpG1.</title>
        <authorList>
            <person name="Magill D.J."/>
            <person name="Krylov V.N."/>
            <person name="Shaburova O.V."/>
            <person name="Allen C.C.R."/>
            <person name="McGrath J.W."/>
            <person name="Quinn J.P."/>
            <person name="Kulakov L.A."/>
        </authorList>
    </citation>
    <scope>NUCLEOTIDE SEQUENCE [LARGE SCALE GENOMIC DNA]</scope>
</reference>
<evidence type="ECO:0008006" key="4">
    <source>
        <dbReference type="Google" id="ProtNLM"/>
    </source>
</evidence>
<dbReference type="Pfam" id="PF04386">
    <property type="entry name" value="SspB"/>
    <property type="match status" value="1"/>
</dbReference>
<dbReference type="GO" id="GO:0045732">
    <property type="term" value="P:positive regulation of protein catabolic process"/>
    <property type="evidence" value="ECO:0007669"/>
    <property type="project" value="TreeGrafter"/>
</dbReference>
<proteinExistence type="predicted"/>
<evidence type="ECO:0000256" key="1">
    <source>
        <dbReference type="SAM" id="MobiDB-lite"/>
    </source>
</evidence>
<dbReference type="InterPro" id="IPR007481">
    <property type="entry name" value="SspB"/>
</dbReference>